<gene>
    <name evidence="3" type="ORF">BJN34_19675</name>
</gene>
<dbReference type="Pfam" id="PF08388">
    <property type="entry name" value="GIIM"/>
    <property type="match status" value="1"/>
</dbReference>
<dbReference type="GO" id="GO:0004519">
    <property type="term" value="F:endonuclease activity"/>
    <property type="evidence" value="ECO:0007669"/>
    <property type="project" value="InterPro"/>
</dbReference>
<dbReference type="InterPro" id="IPR043502">
    <property type="entry name" value="DNA/RNA_pol_sf"/>
</dbReference>
<dbReference type="GO" id="GO:0003964">
    <property type="term" value="F:RNA-directed DNA polymerase activity"/>
    <property type="evidence" value="ECO:0007669"/>
    <property type="project" value="UniProtKB-KW"/>
</dbReference>
<dbReference type="InterPro" id="IPR030931">
    <property type="entry name" value="Group_II_RT_mat"/>
</dbReference>
<evidence type="ECO:0000313" key="3">
    <source>
        <dbReference type="EMBL" id="AQV96097.1"/>
    </source>
</evidence>
<name>A0A1U9UUJ6_CUPNE</name>
<dbReference type="InterPro" id="IPR013597">
    <property type="entry name" value="Mat_intron_G2"/>
</dbReference>
<dbReference type="InterPro" id="IPR051083">
    <property type="entry name" value="GrpII_Intron_Splice-Mob/Def"/>
</dbReference>
<dbReference type="InterPro" id="IPR025960">
    <property type="entry name" value="RVT_N"/>
</dbReference>
<dbReference type="InterPro" id="IPR002711">
    <property type="entry name" value="HNH"/>
</dbReference>
<dbReference type="NCBIfam" id="TIGR04416">
    <property type="entry name" value="group_II_RT_mat"/>
    <property type="match status" value="1"/>
</dbReference>
<dbReference type="RefSeq" id="WP_078198329.1">
    <property type="nucleotide sequence ID" value="NZ_CP017757.2"/>
</dbReference>
<dbReference type="SUPFAM" id="SSF56672">
    <property type="entry name" value="DNA/RNA polymerases"/>
    <property type="match status" value="1"/>
</dbReference>
<evidence type="ECO:0000313" key="4">
    <source>
        <dbReference type="Proteomes" id="UP000189627"/>
    </source>
</evidence>
<evidence type="ECO:0000256" key="1">
    <source>
        <dbReference type="ARBA" id="ARBA00034120"/>
    </source>
</evidence>
<dbReference type="GO" id="GO:0008270">
    <property type="term" value="F:zinc ion binding"/>
    <property type="evidence" value="ECO:0007669"/>
    <property type="project" value="InterPro"/>
</dbReference>
<evidence type="ECO:0000259" key="2">
    <source>
        <dbReference type="PROSITE" id="PS50878"/>
    </source>
</evidence>
<feature type="domain" description="Reverse transcriptase" evidence="2">
    <location>
        <begin position="96"/>
        <end position="332"/>
    </location>
</feature>
<dbReference type="InterPro" id="IPR000477">
    <property type="entry name" value="RT_dom"/>
</dbReference>
<sequence>MEALIRKDESALSGEPQTWGAIDWRRVERNVREMQIRIAKATQEGDWRRVKALQRSLTRSFSAKALAVRRVTMNQGKRTAGVDREKWTTSEARWEAIGRLKRRGYRPLPLRRVYIPKANGKERPLGIPTMLDRAMQALYLLALEPVSEGTSDPNSYGFRINRSTADAMSQLFVSLSQKASAQWVLEADIKGCFDHISHDWLESNVPMDNAILRKWLKAGVVFQGQFQATEAGTPQGGIISPTLANVALNGLETQLTKFLGTKLGATKAKRLKVNVVRYADDFVITGDTPEVLVNEVKPWVEQFLAIRGLSLSTEKTRIVSITDGFDFLGWNFRKYSGTLLIKPSKKNAQAFYRKVKAVISTNKTVEQSVLIRLLNPMLRGWAQYHSPVVAKAVFARVEHEIFNALRRWAKRRHPHKSVEWVRRKYFATVGERNWVFGTKFVSGNGSVGWTELYSPAGTPIRRHKKIRGDYNPFDPTQERYGEKLRQERMLENMAHRKQWIKLYLSQQGLCAVCQCKITKETGWEDHHIEPRVRGGSDALGNRVLLHPNCHKQVHHQGRTVVKPVSEGAFS</sequence>
<proteinExistence type="inferred from homology"/>
<dbReference type="PROSITE" id="PS50878">
    <property type="entry name" value="RT_POL"/>
    <property type="match status" value="1"/>
</dbReference>
<dbReference type="Pfam" id="PF01844">
    <property type="entry name" value="HNH"/>
    <property type="match status" value="1"/>
</dbReference>
<reference evidence="4" key="1">
    <citation type="submission" date="2017-02" db="EMBL/GenBank/DDBJ databases">
        <title>Complete genome sequence of Cupriavidus necator strain NH9, a 3-chlorobenzoate degrader.</title>
        <authorList>
            <person name="Moriuchi R."/>
            <person name="Dohra H."/>
            <person name="Ogawa N."/>
        </authorList>
    </citation>
    <scope>NUCLEOTIDE SEQUENCE [LARGE SCALE GENOMIC DNA]</scope>
    <source>
        <strain evidence="4">NH9</strain>
    </source>
</reference>
<protein>
    <submittedName>
        <fullName evidence="3">Group II intron reverse transcriptase/maturase</fullName>
    </submittedName>
</protein>
<keyword evidence="3" id="KW-0808">Transferase</keyword>
<dbReference type="Pfam" id="PF13655">
    <property type="entry name" value="RVT_N"/>
    <property type="match status" value="1"/>
</dbReference>
<dbReference type="OrthoDB" id="8538592at2"/>
<dbReference type="SMART" id="SM00507">
    <property type="entry name" value="HNHc"/>
    <property type="match status" value="1"/>
</dbReference>
<accession>A0A1U9UUJ6</accession>
<comment type="similarity">
    <text evidence="1">Belongs to the bacterial reverse transcriptase family.</text>
</comment>
<dbReference type="KEGG" id="cuh:BJN34_19675"/>
<dbReference type="Pfam" id="PF00078">
    <property type="entry name" value="RVT_1"/>
    <property type="match status" value="1"/>
</dbReference>
<dbReference type="EMBL" id="CP017757">
    <property type="protein sequence ID" value="AQV96097.1"/>
    <property type="molecule type" value="Genomic_DNA"/>
</dbReference>
<dbReference type="Proteomes" id="UP000189627">
    <property type="component" value="Chromosome 1"/>
</dbReference>
<dbReference type="GO" id="GO:0003676">
    <property type="term" value="F:nucleic acid binding"/>
    <property type="evidence" value="ECO:0007669"/>
    <property type="project" value="InterPro"/>
</dbReference>
<dbReference type="PANTHER" id="PTHR34047:SF8">
    <property type="entry name" value="PROTEIN YKFC"/>
    <property type="match status" value="1"/>
</dbReference>
<keyword evidence="3" id="KW-0548">Nucleotidyltransferase</keyword>
<dbReference type="CDD" id="cd01651">
    <property type="entry name" value="RT_G2_intron"/>
    <property type="match status" value="1"/>
</dbReference>
<organism evidence="3 4">
    <name type="scientific">Cupriavidus necator</name>
    <name type="common">Alcaligenes eutrophus</name>
    <name type="synonym">Ralstonia eutropha</name>
    <dbReference type="NCBI Taxonomy" id="106590"/>
    <lineage>
        <taxon>Bacteria</taxon>
        <taxon>Pseudomonadati</taxon>
        <taxon>Pseudomonadota</taxon>
        <taxon>Betaproteobacteria</taxon>
        <taxon>Burkholderiales</taxon>
        <taxon>Burkholderiaceae</taxon>
        <taxon>Cupriavidus</taxon>
    </lineage>
</organism>
<dbReference type="PANTHER" id="PTHR34047">
    <property type="entry name" value="NUCLEAR INTRON MATURASE 1, MITOCHONDRIAL-RELATED"/>
    <property type="match status" value="1"/>
</dbReference>
<dbReference type="Gene3D" id="1.10.30.50">
    <property type="match status" value="1"/>
</dbReference>
<dbReference type="InterPro" id="IPR003615">
    <property type="entry name" value="HNH_nuc"/>
</dbReference>
<dbReference type="AlphaFoldDB" id="A0A1U9UUJ6"/>
<dbReference type="CDD" id="cd00085">
    <property type="entry name" value="HNHc"/>
    <property type="match status" value="1"/>
</dbReference>
<keyword evidence="3" id="KW-0695">RNA-directed DNA polymerase</keyword>